<dbReference type="AlphaFoldDB" id="D4DQT3"/>
<feature type="compositionally biased region" description="Basic and acidic residues" evidence="7">
    <location>
        <begin position="437"/>
        <end position="453"/>
    </location>
</feature>
<proteinExistence type="inferred from homology"/>
<dbReference type="InterPro" id="IPR006042">
    <property type="entry name" value="Xan_ur_permease"/>
</dbReference>
<feature type="transmembrane region" description="Helical" evidence="8">
    <location>
        <begin position="56"/>
        <end position="74"/>
    </location>
</feature>
<name>D4DQT3_NEIEG</name>
<evidence type="ECO:0000256" key="6">
    <source>
        <dbReference type="ARBA" id="ARBA00023136"/>
    </source>
</evidence>
<dbReference type="Pfam" id="PF00860">
    <property type="entry name" value="Xan_ur_permease"/>
    <property type="match status" value="1"/>
</dbReference>
<evidence type="ECO:0000256" key="5">
    <source>
        <dbReference type="ARBA" id="ARBA00022989"/>
    </source>
</evidence>
<feature type="transmembrane region" description="Helical" evidence="8">
    <location>
        <begin position="21"/>
        <end position="50"/>
    </location>
</feature>
<keyword evidence="6 8" id="KW-0472">Membrane</keyword>
<keyword evidence="5 8" id="KW-1133">Transmembrane helix</keyword>
<feature type="transmembrane region" description="Helical" evidence="8">
    <location>
        <begin position="116"/>
        <end position="138"/>
    </location>
</feature>
<comment type="subcellular location">
    <subcellularLocation>
        <location evidence="1">Membrane</location>
        <topology evidence="1">Multi-pass membrane protein</topology>
    </subcellularLocation>
</comment>
<feature type="transmembrane region" description="Helical" evidence="8">
    <location>
        <begin position="145"/>
        <end position="167"/>
    </location>
</feature>
<evidence type="ECO:0000256" key="8">
    <source>
        <dbReference type="SAM" id="Phobius"/>
    </source>
</evidence>
<dbReference type="STRING" id="546263.NELON_03615"/>
<accession>D4DQT3</accession>
<evidence type="ECO:0000256" key="1">
    <source>
        <dbReference type="ARBA" id="ARBA00004141"/>
    </source>
</evidence>
<comment type="caution">
    <text evidence="9">The sequence shown here is derived from an EMBL/GenBank/DDBJ whole genome shotgun (WGS) entry which is preliminary data.</text>
</comment>
<dbReference type="GO" id="GO:0005886">
    <property type="term" value="C:plasma membrane"/>
    <property type="evidence" value="ECO:0007669"/>
    <property type="project" value="TreeGrafter"/>
</dbReference>
<evidence type="ECO:0000256" key="7">
    <source>
        <dbReference type="SAM" id="MobiDB-lite"/>
    </source>
</evidence>
<keyword evidence="4 8" id="KW-0812">Transmembrane</keyword>
<comment type="similarity">
    <text evidence="2">Belongs to the nucleobase:cation symporter-2 (NCS2) (TC 2.A.40) family.</text>
</comment>
<dbReference type="PANTHER" id="PTHR42810:SF5">
    <property type="entry name" value="XANTHINE PERMEASE XANQ"/>
    <property type="match status" value="1"/>
</dbReference>
<dbReference type="PANTHER" id="PTHR42810">
    <property type="entry name" value="PURINE PERMEASE C1399.01C-RELATED"/>
    <property type="match status" value="1"/>
</dbReference>
<feature type="region of interest" description="Disordered" evidence="7">
    <location>
        <begin position="368"/>
        <end position="469"/>
    </location>
</feature>
<feature type="transmembrane region" description="Helical" evidence="8">
    <location>
        <begin position="256"/>
        <end position="279"/>
    </location>
</feature>
<dbReference type="GO" id="GO:0042907">
    <property type="term" value="F:xanthine transmembrane transporter activity"/>
    <property type="evidence" value="ECO:0007669"/>
    <property type="project" value="TreeGrafter"/>
</dbReference>
<evidence type="ECO:0000313" key="9">
    <source>
        <dbReference type="EMBL" id="EFE49681.1"/>
    </source>
</evidence>
<feature type="transmembrane region" description="Helical" evidence="8">
    <location>
        <begin position="216"/>
        <end position="236"/>
    </location>
</feature>
<protein>
    <submittedName>
        <fullName evidence="9">Putative permease</fullName>
    </submittedName>
</protein>
<dbReference type="EMBL" id="ADBF01000042">
    <property type="protein sequence ID" value="EFE49681.1"/>
    <property type="molecule type" value="Genomic_DNA"/>
</dbReference>
<feature type="transmembrane region" description="Helical" evidence="8">
    <location>
        <begin position="300"/>
        <end position="322"/>
    </location>
</feature>
<feature type="transmembrane region" description="Helical" evidence="8">
    <location>
        <begin position="86"/>
        <end position="104"/>
    </location>
</feature>
<evidence type="ECO:0000256" key="2">
    <source>
        <dbReference type="ARBA" id="ARBA00008821"/>
    </source>
</evidence>
<dbReference type="Proteomes" id="UP000005536">
    <property type="component" value="Unassembled WGS sequence"/>
</dbReference>
<feature type="compositionally biased region" description="Basic and acidic residues" evidence="7">
    <location>
        <begin position="371"/>
        <end position="392"/>
    </location>
</feature>
<dbReference type="NCBIfam" id="TIGR00801">
    <property type="entry name" value="ncs2"/>
    <property type="match status" value="1"/>
</dbReference>
<organism evidence="9 10">
    <name type="scientific">Neisseria elongata subsp. glycolytica ATCC 29315</name>
    <dbReference type="NCBI Taxonomy" id="546263"/>
    <lineage>
        <taxon>Bacteria</taxon>
        <taxon>Pseudomonadati</taxon>
        <taxon>Pseudomonadota</taxon>
        <taxon>Betaproteobacteria</taxon>
        <taxon>Neisseriales</taxon>
        <taxon>Neisseriaceae</taxon>
        <taxon>Neisseria</taxon>
    </lineage>
</organism>
<feature type="transmembrane region" description="Helical" evidence="8">
    <location>
        <begin position="342"/>
        <end position="361"/>
    </location>
</feature>
<dbReference type="InterPro" id="IPR006043">
    <property type="entry name" value="NCS2"/>
</dbReference>
<evidence type="ECO:0000313" key="10">
    <source>
        <dbReference type="Proteomes" id="UP000005536"/>
    </source>
</evidence>
<keyword evidence="3" id="KW-0813">Transport</keyword>
<sequence>MSAPKSPATDLVYRLEDKPPFANALLSAVTHLLAIFVPMITPALIVGGALKLPSEMTAYLVSMAMVASGVGTYLQVNRFGPVGSGLLSIQSVNFSFVGVMIALGSGMKEQGMDTNAMMSALLGVAFVGAFLVAGSAWLLPYLKKVITPTVSGVVVMMIGLSLISVAITEFGGGFAALGNGTFGSMQNIGLAAFVLLVVLVFNCMKNPLLRMSGIAVGMVAGYIAALIMGMVDFSVLQNLPAFTLPVPFKYGFEFHWTAFFVAGLVYLLSIFEAVGDLTATAMVSGEDYEGEAFRWRLRGGVLADGLVSVIATALGSLPLTTFAQNNGVIQMTGVASRHVGKFIAAILVLLGLFPVVGRAFTTIPQPRYRRRDGTDVRPDYRGRRAHPHEPRHQPPRNGDCRHLHRPRPRRELQTRSVRPTAAERAVPKPHLHGRAGRAADEPRDAGRQREPRLSQRRFGSVNPFQTAGTGGIGRIMAECGGRNEKQPAHYQTADFDWIFEDY</sequence>
<evidence type="ECO:0000256" key="4">
    <source>
        <dbReference type="ARBA" id="ARBA00022692"/>
    </source>
</evidence>
<gene>
    <name evidence="9" type="ORF">NEIELOOT_01424</name>
</gene>
<reference evidence="9 10" key="1">
    <citation type="submission" date="2010-02" db="EMBL/GenBank/DDBJ databases">
        <authorList>
            <person name="Weinstock G."/>
            <person name="Sodergren E."/>
            <person name="Clifton S."/>
            <person name="Fulton L."/>
            <person name="Fulton B."/>
            <person name="Courtney L."/>
            <person name="Fronick C."/>
            <person name="Harrison M."/>
            <person name="Strong C."/>
            <person name="Farmer C."/>
            <person name="Delahaunty K."/>
            <person name="Markovic C."/>
            <person name="Hall O."/>
            <person name="Minx P."/>
            <person name="Tomlinson C."/>
            <person name="Mitreva M."/>
            <person name="Nelson J."/>
            <person name="Hou S."/>
            <person name="Wollam A."/>
            <person name="Pepin K.H."/>
            <person name="Johnson M."/>
            <person name="Bhonagiri V."/>
            <person name="Zhang X."/>
            <person name="Suruliraj S."/>
            <person name="Warren W."/>
            <person name="Chinwalla A."/>
            <person name="Mardis E.R."/>
            <person name="Wilson R.K."/>
        </authorList>
    </citation>
    <scope>NUCLEOTIDE SEQUENCE [LARGE SCALE GENOMIC DNA]</scope>
    <source>
        <strain evidence="9 10">ATCC 29315</strain>
    </source>
</reference>
<evidence type="ECO:0000256" key="3">
    <source>
        <dbReference type="ARBA" id="ARBA00022448"/>
    </source>
</evidence>
<feature type="transmembrane region" description="Helical" evidence="8">
    <location>
        <begin position="187"/>
        <end position="204"/>
    </location>
</feature>